<evidence type="ECO:0000259" key="7">
    <source>
        <dbReference type="PROSITE" id="PS50110"/>
    </source>
</evidence>
<dbReference type="Pfam" id="PF00072">
    <property type="entry name" value="Response_reg"/>
    <property type="match status" value="1"/>
</dbReference>
<dbReference type="PATRIC" id="fig|1300343.5.peg.2934"/>
<dbReference type="PANTHER" id="PTHR45339:SF5">
    <property type="entry name" value="HISTIDINE KINASE"/>
    <property type="match status" value="1"/>
</dbReference>
<dbReference type="CDD" id="cd16922">
    <property type="entry name" value="HATPase_EvgS-ArcB-TorS-like"/>
    <property type="match status" value="1"/>
</dbReference>
<feature type="domain" description="Response regulatory" evidence="7">
    <location>
        <begin position="620"/>
        <end position="734"/>
    </location>
</feature>
<dbReference type="PROSITE" id="PS50109">
    <property type="entry name" value="HIS_KIN"/>
    <property type="match status" value="1"/>
</dbReference>
<keyword evidence="5" id="KW-0472">Membrane</keyword>
<keyword evidence="5" id="KW-1133">Transmembrane helix</keyword>
<dbReference type="SUPFAM" id="SSF55874">
    <property type="entry name" value="ATPase domain of HSP90 chaperone/DNA topoisomerase II/histidine kinase"/>
    <property type="match status" value="1"/>
</dbReference>
<dbReference type="InterPro" id="IPR001789">
    <property type="entry name" value="Sig_transdc_resp-reg_receiver"/>
</dbReference>
<dbReference type="CDD" id="cd17546">
    <property type="entry name" value="REC_hyHK_CKI1_RcsC-like"/>
    <property type="match status" value="1"/>
</dbReference>
<feature type="modified residue" description="4-aspartylphosphate" evidence="4">
    <location>
        <position position="669"/>
    </location>
</feature>
<dbReference type="InterPro" id="IPR036890">
    <property type="entry name" value="HATPase_C_sf"/>
</dbReference>
<dbReference type="GO" id="GO:0000155">
    <property type="term" value="F:phosphorelay sensor kinase activity"/>
    <property type="evidence" value="ECO:0007669"/>
    <property type="project" value="InterPro"/>
</dbReference>
<dbReference type="SMART" id="SM00028">
    <property type="entry name" value="TPR"/>
    <property type="match status" value="3"/>
</dbReference>
<evidence type="ECO:0000256" key="5">
    <source>
        <dbReference type="SAM" id="Phobius"/>
    </source>
</evidence>
<keyword evidence="3 4" id="KW-0597">Phosphoprotein</keyword>
<dbReference type="KEGG" id="ddo:I597_2885"/>
<accession>A0A0A2GSY8</accession>
<evidence type="ECO:0000313" key="9">
    <source>
        <dbReference type="Proteomes" id="UP000030140"/>
    </source>
</evidence>
<keyword evidence="8" id="KW-0808">Transferase</keyword>
<organism evidence="8 9">
    <name type="scientific">Dokdonia donghaensis DSW-1</name>
    <dbReference type="NCBI Taxonomy" id="1300343"/>
    <lineage>
        <taxon>Bacteria</taxon>
        <taxon>Pseudomonadati</taxon>
        <taxon>Bacteroidota</taxon>
        <taxon>Flavobacteriia</taxon>
        <taxon>Flavobacteriales</taxon>
        <taxon>Flavobacteriaceae</taxon>
        <taxon>Dokdonia</taxon>
    </lineage>
</organism>
<dbReference type="PRINTS" id="PR00344">
    <property type="entry name" value="BCTRLSENSOR"/>
</dbReference>
<evidence type="ECO:0000313" key="8">
    <source>
        <dbReference type="EMBL" id="KGO06359.1"/>
    </source>
</evidence>
<dbReference type="Pfam" id="PF00512">
    <property type="entry name" value="HisKA"/>
    <property type="match status" value="1"/>
</dbReference>
<dbReference type="InterPro" id="IPR003594">
    <property type="entry name" value="HATPase_dom"/>
</dbReference>
<evidence type="ECO:0000259" key="6">
    <source>
        <dbReference type="PROSITE" id="PS50109"/>
    </source>
</evidence>
<dbReference type="Gene3D" id="3.40.50.2300">
    <property type="match status" value="1"/>
</dbReference>
<dbReference type="PROSITE" id="PS50110">
    <property type="entry name" value="RESPONSE_REGULATORY"/>
    <property type="match status" value="1"/>
</dbReference>
<dbReference type="SMART" id="SM00387">
    <property type="entry name" value="HATPase_c"/>
    <property type="match status" value="1"/>
</dbReference>
<keyword evidence="9" id="KW-1185">Reference proteome</keyword>
<name>A0A0A2GSY8_9FLAO</name>
<dbReference type="InterPro" id="IPR011006">
    <property type="entry name" value="CheY-like_superfamily"/>
</dbReference>
<evidence type="ECO:0000256" key="1">
    <source>
        <dbReference type="ARBA" id="ARBA00000085"/>
    </source>
</evidence>
<sequence>MNVNVLLVRFFFALLLTYPMISVAQKRETIEETLVNNKIDSLLNRAVIAVSESDYTQAIDILNYSRDLATDIGHTKRVGLTSGTLAKLYFELNDYESAKRENKKALKAQKEANSPDLLGQSYITATELSLVDGDQREANNNITKGLSILEDSSRDDLKSQLYNLRGTILQSSSNHIDAIQAYDQSITLASQANNAYLKTQSLANKSVSLATVGRLEEADETLLEIEGFANGKDLPNITNTLYKTKHLIAQARGNYKEANDYLTMYYASKDDTDLRAPSQVLPNGPNEELDAMVTQLEKDVLIEKDRNSKAMRLTLVLSIALCSILALLTLSLYKNNNLRAKANELLQAKNVELVIARDNAEKASTVKAQFLSTITHELRTPMYAVTGLTHLLLSENPTDEQKKHLDSLKFSGEYLLSLINNILDLNKLEANKVEVEETSFNLKKRIEDVLFALGKSARDKGNKLHLEIDEDIPLEVLGDPLMISQILINLVGNAIKFTRDGDVWIRVQKIAQGEADIRLHFEIEDNGEGISKKKQKTIFQNFTQGSVAINRKFGGTGLGLSIVKNLLDLLNSKISLDSTLGKGTTFKFDLKYNLMQALPGEDNPHNIIYDIDYVALENRHILVVEDNKINQMITRKILEKNKMTCDTADNGEIAVEKARTKKYDLILMDIHMPGISGMEATEQIREFNKEIPILALTAVTIDENIDDFYAVGFNDIIPKPYKVEEFFQKIHNGLRNSKVLN</sequence>
<dbReference type="EMBL" id="JSAQ01000001">
    <property type="protein sequence ID" value="KGO06359.1"/>
    <property type="molecule type" value="Genomic_DNA"/>
</dbReference>
<evidence type="ECO:0000256" key="2">
    <source>
        <dbReference type="ARBA" id="ARBA00012438"/>
    </source>
</evidence>
<evidence type="ECO:0000256" key="4">
    <source>
        <dbReference type="PROSITE-ProRule" id="PRU00169"/>
    </source>
</evidence>
<reference evidence="8 9" key="1">
    <citation type="submission" date="2014-10" db="EMBL/GenBank/DDBJ databases">
        <title>Draft genome sequence of the proteorhodopsin-containing marine bacterium Dokdonia donghaensis.</title>
        <authorList>
            <person name="Gomez-Consarnau L."/>
            <person name="Gonzalez J.M."/>
            <person name="Riedel T."/>
            <person name="Jaenicke S."/>
            <person name="Wagner-Doebler I."/>
            <person name="Fuhrman J.A."/>
        </authorList>
    </citation>
    <scope>NUCLEOTIDE SEQUENCE [LARGE SCALE GENOMIC DNA]</scope>
    <source>
        <strain evidence="8 9">DSW-1</strain>
    </source>
</reference>
<gene>
    <name evidence="8" type="ORF">NV36_05560</name>
</gene>
<dbReference type="CDD" id="cd00082">
    <property type="entry name" value="HisKA"/>
    <property type="match status" value="1"/>
</dbReference>
<comment type="caution">
    <text evidence="8">The sequence shown here is derived from an EMBL/GenBank/DDBJ whole genome shotgun (WGS) entry which is preliminary data.</text>
</comment>
<dbReference type="Proteomes" id="UP000030140">
    <property type="component" value="Unassembled WGS sequence"/>
</dbReference>
<dbReference type="PANTHER" id="PTHR45339">
    <property type="entry name" value="HYBRID SIGNAL TRANSDUCTION HISTIDINE KINASE J"/>
    <property type="match status" value="1"/>
</dbReference>
<feature type="domain" description="Histidine kinase" evidence="6">
    <location>
        <begin position="373"/>
        <end position="594"/>
    </location>
</feature>
<dbReference type="SUPFAM" id="SSF47384">
    <property type="entry name" value="Homodimeric domain of signal transducing histidine kinase"/>
    <property type="match status" value="1"/>
</dbReference>
<dbReference type="Pfam" id="PF02518">
    <property type="entry name" value="HATPase_c"/>
    <property type="match status" value="1"/>
</dbReference>
<dbReference type="InterPro" id="IPR004358">
    <property type="entry name" value="Sig_transdc_His_kin-like_C"/>
</dbReference>
<dbReference type="RefSeq" id="WP_035325366.1">
    <property type="nucleotide sequence ID" value="NZ_CP015125.1"/>
</dbReference>
<proteinExistence type="predicted"/>
<dbReference type="FunFam" id="3.30.565.10:FF:000010">
    <property type="entry name" value="Sensor histidine kinase RcsC"/>
    <property type="match status" value="1"/>
</dbReference>
<dbReference type="InterPro" id="IPR003661">
    <property type="entry name" value="HisK_dim/P_dom"/>
</dbReference>
<dbReference type="SUPFAM" id="SSF48452">
    <property type="entry name" value="TPR-like"/>
    <property type="match status" value="2"/>
</dbReference>
<keyword evidence="5" id="KW-0812">Transmembrane</keyword>
<dbReference type="Gene3D" id="1.10.287.130">
    <property type="match status" value="1"/>
</dbReference>
<protein>
    <recommendedName>
        <fullName evidence="2">histidine kinase</fullName>
        <ecNumber evidence="2">2.7.13.3</ecNumber>
    </recommendedName>
</protein>
<dbReference type="AlphaFoldDB" id="A0A0A2GSY8"/>
<dbReference type="SMART" id="SM00388">
    <property type="entry name" value="HisKA"/>
    <property type="match status" value="1"/>
</dbReference>
<comment type="catalytic activity">
    <reaction evidence="1">
        <text>ATP + protein L-histidine = ADP + protein N-phospho-L-histidine.</text>
        <dbReference type="EC" id="2.7.13.3"/>
    </reaction>
</comment>
<dbReference type="SUPFAM" id="SSF52172">
    <property type="entry name" value="CheY-like"/>
    <property type="match status" value="1"/>
</dbReference>
<evidence type="ECO:0000256" key="3">
    <source>
        <dbReference type="ARBA" id="ARBA00022553"/>
    </source>
</evidence>
<feature type="transmembrane region" description="Helical" evidence="5">
    <location>
        <begin position="313"/>
        <end position="333"/>
    </location>
</feature>
<dbReference type="InterPro" id="IPR019734">
    <property type="entry name" value="TPR_rpt"/>
</dbReference>
<dbReference type="InterPro" id="IPR005467">
    <property type="entry name" value="His_kinase_dom"/>
</dbReference>
<keyword evidence="8" id="KW-0418">Kinase</keyword>
<dbReference type="EC" id="2.7.13.3" evidence="2"/>
<dbReference type="InterPro" id="IPR036097">
    <property type="entry name" value="HisK_dim/P_sf"/>
</dbReference>
<dbReference type="SMART" id="SM00448">
    <property type="entry name" value="REC"/>
    <property type="match status" value="1"/>
</dbReference>
<dbReference type="InterPro" id="IPR011990">
    <property type="entry name" value="TPR-like_helical_dom_sf"/>
</dbReference>
<dbReference type="Gene3D" id="1.25.40.10">
    <property type="entry name" value="Tetratricopeptide repeat domain"/>
    <property type="match status" value="1"/>
</dbReference>
<dbReference type="Gene3D" id="3.30.565.10">
    <property type="entry name" value="Histidine kinase-like ATPase, C-terminal domain"/>
    <property type="match status" value="1"/>
</dbReference>